<dbReference type="Gene3D" id="2.70.70.10">
    <property type="entry name" value="Glucose Permease (Domain IIA)"/>
    <property type="match status" value="1"/>
</dbReference>
<name>A0A0G0UP52_9BACT</name>
<evidence type="ECO:0000256" key="1">
    <source>
        <dbReference type="ARBA" id="ARBA00022729"/>
    </source>
</evidence>
<dbReference type="CDD" id="cd12797">
    <property type="entry name" value="M23_peptidase"/>
    <property type="match status" value="1"/>
</dbReference>
<proteinExistence type="predicted"/>
<evidence type="ECO:0000313" key="4">
    <source>
        <dbReference type="Proteomes" id="UP000033918"/>
    </source>
</evidence>
<dbReference type="GO" id="GO:0004222">
    <property type="term" value="F:metalloendopeptidase activity"/>
    <property type="evidence" value="ECO:0007669"/>
    <property type="project" value="TreeGrafter"/>
</dbReference>
<dbReference type="EMBL" id="LCAK01000001">
    <property type="protein sequence ID" value="KKR89256.1"/>
    <property type="molecule type" value="Genomic_DNA"/>
</dbReference>
<dbReference type="AlphaFoldDB" id="A0A0G0UP52"/>
<dbReference type="InterPro" id="IPR016047">
    <property type="entry name" value="M23ase_b-sheet_dom"/>
</dbReference>
<dbReference type="SUPFAM" id="SSF51261">
    <property type="entry name" value="Duplicated hybrid motif"/>
    <property type="match status" value="1"/>
</dbReference>
<dbReference type="Proteomes" id="UP000033918">
    <property type="component" value="Unassembled WGS sequence"/>
</dbReference>
<feature type="domain" description="M23ase beta-sheet core" evidence="2">
    <location>
        <begin position="78"/>
        <end position="177"/>
    </location>
</feature>
<dbReference type="PANTHER" id="PTHR21666:SF289">
    <property type="entry name" value="L-ALA--D-GLU ENDOPEPTIDASE"/>
    <property type="match status" value="1"/>
</dbReference>
<accession>A0A0G0UP52</accession>
<organism evidence="3 4">
    <name type="scientific">Candidatus Wolfebacteria bacterium GW2011_GWB1_41_12</name>
    <dbReference type="NCBI Taxonomy" id="1619006"/>
    <lineage>
        <taxon>Bacteria</taxon>
        <taxon>Candidatus Wolfeibacteriota</taxon>
    </lineage>
</organism>
<sequence length="181" mass="19553">MLRGEIFGGPISASNYNDSVSADNPFAERITVDYSSIGNSDALNKASITDYKPNKKDSSGYFSPPASGWNWRILHDYNAVDIANRCGTPIYASAEGIVVPDKNLGDGSTGWNDGYGLFVLIEHPNGAETRYAHLERIVSLIGRYVEKGELIGYMGNTGNTHGPTGCHLHFEVIGAENPLAK</sequence>
<evidence type="ECO:0000259" key="2">
    <source>
        <dbReference type="Pfam" id="PF01551"/>
    </source>
</evidence>
<protein>
    <submittedName>
        <fullName evidence="3">ToxR-activated protein</fullName>
    </submittedName>
</protein>
<gene>
    <name evidence="3" type="ORF">UU38_C0001G0158</name>
</gene>
<keyword evidence="1" id="KW-0732">Signal</keyword>
<dbReference type="InterPro" id="IPR050570">
    <property type="entry name" value="Cell_wall_metabolism_enzyme"/>
</dbReference>
<evidence type="ECO:0000313" key="3">
    <source>
        <dbReference type="EMBL" id="KKR89256.1"/>
    </source>
</evidence>
<dbReference type="PANTHER" id="PTHR21666">
    <property type="entry name" value="PEPTIDASE-RELATED"/>
    <property type="match status" value="1"/>
</dbReference>
<dbReference type="InterPro" id="IPR011055">
    <property type="entry name" value="Dup_hybrid_motif"/>
</dbReference>
<reference evidence="3 4" key="1">
    <citation type="journal article" date="2015" name="Nature">
        <title>rRNA introns, odd ribosomes, and small enigmatic genomes across a large radiation of phyla.</title>
        <authorList>
            <person name="Brown C.T."/>
            <person name="Hug L.A."/>
            <person name="Thomas B.C."/>
            <person name="Sharon I."/>
            <person name="Castelle C.J."/>
            <person name="Singh A."/>
            <person name="Wilkins M.J."/>
            <person name="Williams K.H."/>
            <person name="Banfield J.F."/>
        </authorList>
    </citation>
    <scope>NUCLEOTIDE SEQUENCE [LARGE SCALE GENOMIC DNA]</scope>
</reference>
<comment type="caution">
    <text evidence="3">The sequence shown here is derived from an EMBL/GenBank/DDBJ whole genome shotgun (WGS) entry which is preliminary data.</text>
</comment>
<dbReference type="Pfam" id="PF01551">
    <property type="entry name" value="Peptidase_M23"/>
    <property type="match status" value="1"/>
</dbReference>